<dbReference type="Proteomes" id="UP000555728">
    <property type="component" value="Unassembled WGS sequence"/>
</dbReference>
<proteinExistence type="predicted"/>
<dbReference type="RefSeq" id="WP_184435965.1">
    <property type="nucleotide sequence ID" value="NZ_JACIGI010000021.1"/>
</dbReference>
<dbReference type="SMART" id="SM00318">
    <property type="entry name" value="SNc"/>
    <property type="match status" value="1"/>
</dbReference>
<dbReference type="GO" id="GO:0004519">
    <property type="term" value="F:endonuclease activity"/>
    <property type="evidence" value="ECO:0007669"/>
    <property type="project" value="UniProtKB-KW"/>
</dbReference>
<gene>
    <name evidence="2" type="ORF">GGD88_002549</name>
</gene>
<evidence type="ECO:0000259" key="1">
    <source>
        <dbReference type="SMART" id="SM00318"/>
    </source>
</evidence>
<comment type="caution">
    <text evidence="2">The sequence shown here is derived from an EMBL/GenBank/DDBJ whole genome shotgun (WGS) entry which is preliminary data.</text>
</comment>
<keyword evidence="2" id="KW-0255">Endonuclease</keyword>
<dbReference type="InterPro" id="IPR035437">
    <property type="entry name" value="SNase_OB-fold_sf"/>
</dbReference>
<dbReference type="Pfam" id="PF00565">
    <property type="entry name" value="SNase"/>
    <property type="match status" value="1"/>
</dbReference>
<feature type="domain" description="TNase-like" evidence="1">
    <location>
        <begin position="3"/>
        <end position="122"/>
    </location>
</feature>
<name>A0A7W6S0V5_9PROT</name>
<dbReference type="SUPFAM" id="SSF50199">
    <property type="entry name" value="Staphylococcal nuclease"/>
    <property type="match status" value="1"/>
</dbReference>
<evidence type="ECO:0000313" key="2">
    <source>
        <dbReference type="EMBL" id="MBB4286808.1"/>
    </source>
</evidence>
<keyword evidence="2" id="KW-0378">Hydrolase</keyword>
<organism evidence="2 3">
    <name type="scientific">Roseospira goensis</name>
    <dbReference type="NCBI Taxonomy" id="391922"/>
    <lineage>
        <taxon>Bacteria</taxon>
        <taxon>Pseudomonadati</taxon>
        <taxon>Pseudomonadota</taxon>
        <taxon>Alphaproteobacteria</taxon>
        <taxon>Rhodospirillales</taxon>
        <taxon>Rhodospirillaceae</taxon>
        <taxon>Roseospira</taxon>
    </lineage>
</organism>
<sequence length="129" mass="13553">MESGDTLHIDGRRAYGACRGGIPVRLFGITAPAVSAVCQHQGQTWPCGRKAASVLLHLTLDRTVTCLGESVDPDGYLIAVCKAGGLNLNETMVRLGFAVSAGSRYARAEGAARAAHAGLWTGTFKRPAR</sequence>
<keyword evidence="3" id="KW-1185">Reference proteome</keyword>
<keyword evidence="2" id="KW-0540">Nuclease</keyword>
<dbReference type="AlphaFoldDB" id="A0A7W6S0V5"/>
<accession>A0A7W6S0V5</accession>
<evidence type="ECO:0000313" key="3">
    <source>
        <dbReference type="Proteomes" id="UP000555728"/>
    </source>
</evidence>
<dbReference type="InterPro" id="IPR016071">
    <property type="entry name" value="Staphylococal_nuclease_OB-fold"/>
</dbReference>
<dbReference type="Gene3D" id="2.40.50.90">
    <property type="match status" value="1"/>
</dbReference>
<reference evidence="2 3" key="1">
    <citation type="submission" date="2020-08" db="EMBL/GenBank/DDBJ databases">
        <title>Genome sequencing of Purple Non-Sulfur Bacteria from various extreme environments.</title>
        <authorList>
            <person name="Mayer M."/>
        </authorList>
    </citation>
    <scope>NUCLEOTIDE SEQUENCE [LARGE SCALE GENOMIC DNA]</scope>
    <source>
        <strain evidence="2 3">JA135</strain>
    </source>
</reference>
<dbReference type="EMBL" id="JACIGI010000021">
    <property type="protein sequence ID" value="MBB4286808.1"/>
    <property type="molecule type" value="Genomic_DNA"/>
</dbReference>
<protein>
    <submittedName>
        <fullName evidence="2">Endonuclease YncB(Thermonuclease family)</fullName>
    </submittedName>
</protein>